<dbReference type="HOGENOM" id="CLU_868613_0_0_6"/>
<dbReference type="KEGG" id="tvi:Thivi_3848"/>
<dbReference type="OrthoDB" id="7170026at2"/>
<gene>
    <name evidence="1" type="ordered locus">Thivi_3848</name>
</gene>
<dbReference type="RefSeq" id="WP_014780080.1">
    <property type="nucleotide sequence ID" value="NC_018012.1"/>
</dbReference>
<sequence length="320" mass="35633">MGKYVKRQTPRAMPNAARVAHFAKDLQQPFLVAGCRGETTQQNDRPRFDIHSQFRFATGGLDQFRDKHLVVFTHGYNNLPDDALRSAKEFFGKLHDSIMRDGTDPASCVYLLFTWPGDTGPVFFNTAQEYAHLSGVALYNLLSESQTTAAPQSISLVSHSLGAHVVLRCLAVLGERFFREKSTLRVDHSLLLAAAVEDDVFHNPERLEEYHFPEAAFGVSNLHISTSRADEVLGGAFRVNEHDAALGFKGPESMSPLASLARRVDEVSNGQARFRFEIHDFSPNSATIMNPALHVYDHGGYWANPEQTNYYVNLIHANAG</sequence>
<dbReference type="Pfam" id="PF05990">
    <property type="entry name" value="DUF900"/>
    <property type="match status" value="1"/>
</dbReference>
<dbReference type="AlphaFoldDB" id="I3YFC2"/>
<proteinExistence type="predicted"/>
<reference evidence="1 2" key="1">
    <citation type="submission" date="2012-06" db="EMBL/GenBank/DDBJ databases">
        <title>Complete sequence of Thiocystis violascens DSM 198.</title>
        <authorList>
            <consortium name="US DOE Joint Genome Institute"/>
            <person name="Lucas S."/>
            <person name="Han J."/>
            <person name="Lapidus A."/>
            <person name="Cheng J.-F."/>
            <person name="Goodwin L."/>
            <person name="Pitluck S."/>
            <person name="Peters L."/>
            <person name="Ovchinnikova G."/>
            <person name="Teshima H."/>
            <person name="Detter J.C."/>
            <person name="Han C."/>
            <person name="Tapia R."/>
            <person name="Land M."/>
            <person name="Hauser L."/>
            <person name="Kyrpides N."/>
            <person name="Ivanova N."/>
            <person name="Pagani I."/>
            <person name="Vogl K."/>
            <person name="Liu Z."/>
            <person name="Frigaard N.-U."/>
            <person name="Bryant D."/>
            <person name="Woyke T."/>
        </authorList>
    </citation>
    <scope>NUCLEOTIDE SEQUENCE [LARGE SCALE GENOMIC DNA]</scope>
    <source>
        <strain evidence="2">ATCC 17096 / DSM 198 / 6111</strain>
    </source>
</reference>
<dbReference type="InterPro" id="IPR029058">
    <property type="entry name" value="AB_hydrolase_fold"/>
</dbReference>
<dbReference type="Proteomes" id="UP000006062">
    <property type="component" value="Chromosome"/>
</dbReference>
<organism evidence="1 2">
    <name type="scientific">Thiocystis violascens (strain ATCC 17096 / DSM 198 / 6111)</name>
    <name type="common">Chromatium violascens</name>
    <dbReference type="NCBI Taxonomy" id="765911"/>
    <lineage>
        <taxon>Bacteria</taxon>
        <taxon>Pseudomonadati</taxon>
        <taxon>Pseudomonadota</taxon>
        <taxon>Gammaproteobacteria</taxon>
        <taxon>Chromatiales</taxon>
        <taxon>Chromatiaceae</taxon>
        <taxon>Thiocystis</taxon>
    </lineage>
</organism>
<evidence type="ECO:0000313" key="1">
    <source>
        <dbReference type="EMBL" id="AFL75690.1"/>
    </source>
</evidence>
<keyword evidence="2" id="KW-1185">Reference proteome</keyword>
<accession>I3YFC2</accession>
<dbReference type="EMBL" id="CP003154">
    <property type="protein sequence ID" value="AFL75690.1"/>
    <property type="molecule type" value="Genomic_DNA"/>
</dbReference>
<name>I3YFC2_THIV6</name>
<dbReference type="InterPro" id="IPR010297">
    <property type="entry name" value="DUF900_hydrolase"/>
</dbReference>
<dbReference type="eggNOG" id="COG4782">
    <property type="taxonomic scope" value="Bacteria"/>
</dbReference>
<dbReference type="SUPFAM" id="SSF53474">
    <property type="entry name" value="alpha/beta-Hydrolases"/>
    <property type="match status" value="1"/>
</dbReference>
<evidence type="ECO:0008006" key="3">
    <source>
        <dbReference type="Google" id="ProtNLM"/>
    </source>
</evidence>
<protein>
    <recommendedName>
        <fullName evidence="3">Alpha/beta hydrolase</fullName>
    </recommendedName>
</protein>
<evidence type="ECO:0000313" key="2">
    <source>
        <dbReference type="Proteomes" id="UP000006062"/>
    </source>
</evidence>
<dbReference type="Gene3D" id="3.40.50.1820">
    <property type="entry name" value="alpha/beta hydrolase"/>
    <property type="match status" value="1"/>
</dbReference>